<protein>
    <recommendedName>
        <fullName evidence="1">HTH marR-type domain-containing protein</fullName>
    </recommendedName>
</protein>
<dbReference type="EMBL" id="BAABLP010000002">
    <property type="protein sequence ID" value="GAA4741686.1"/>
    <property type="molecule type" value="Genomic_DNA"/>
</dbReference>
<dbReference type="Proteomes" id="UP001500121">
    <property type="component" value="Unassembled WGS sequence"/>
</dbReference>
<dbReference type="InterPro" id="IPR036390">
    <property type="entry name" value="WH_DNA-bd_sf"/>
</dbReference>
<reference evidence="3" key="1">
    <citation type="journal article" date="2019" name="Int. J. Syst. Evol. Microbiol.">
        <title>The Global Catalogue of Microorganisms (GCM) 10K type strain sequencing project: providing services to taxonomists for standard genome sequencing and annotation.</title>
        <authorList>
            <consortium name="The Broad Institute Genomics Platform"/>
            <consortium name="The Broad Institute Genome Sequencing Center for Infectious Disease"/>
            <person name="Wu L."/>
            <person name="Ma J."/>
        </authorList>
    </citation>
    <scope>NUCLEOTIDE SEQUENCE [LARGE SCALE GENOMIC DNA]</scope>
    <source>
        <strain evidence="3">JCM 19015</strain>
    </source>
</reference>
<dbReference type="PANTHER" id="PTHR33164">
    <property type="entry name" value="TRANSCRIPTIONAL REGULATOR, MARR FAMILY"/>
    <property type="match status" value="1"/>
</dbReference>
<dbReference type="Pfam" id="PF12802">
    <property type="entry name" value="MarR_2"/>
    <property type="match status" value="1"/>
</dbReference>
<organism evidence="2 3">
    <name type="scientific">Amnibacterium soli</name>
    <dbReference type="NCBI Taxonomy" id="1282736"/>
    <lineage>
        <taxon>Bacteria</taxon>
        <taxon>Bacillati</taxon>
        <taxon>Actinomycetota</taxon>
        <taxon>Actinomycetes</taxon>
        <taxon>Micrococcales</taxon>
        <taxon>Microbacteriaceae</taxon>
        <taxon>Amnibacterium</taxon>
    </lineage>
</organism>
<accession>A0ABP8YYK1</accession>
<dbReference type="InterPro" id="IPR011991">
    <property type="entry name" value="ArsR-like_HTH"/>
</dbReference>
<gene>
    <name evidence="2" type="ORF">GCM10025783_11100</name>
</gene>
<dbReference type="SMART" id="SM00347">
    <property type="entry name" value="HTH_MARR"/>
    <property type="match status" value="1"/>
</dbReference>
<evidence type="ECO:0000259" key="1">
    <source>
        <dbReference type="PROSITE" id="PS50995"/>
    </source>
</evidence>
<sequence>MTSAVTVGAVHTDDAIRSITESFDRIANGARRSVRRAAGRLAGDLQPAAWPVFREVVRGERVQASAIVAALGMDKSAVSRHVKELREHGLVDAERDEHDARIIWITPTPLALARVAEVMAEQQAVLRATLAAWSADDLERFAVLLERFSLPPEHPQD</sequence>
<keyword evidence="3" id="KW-1185">Reference proteome</keyword>
<feature type="domain" description="HTH marR-type" evidence="1">
    <location>
        <begin position="12"/>
        <end position="150"/>
    </location>
</feature>
<proteinExistence type="predicted"/>
<dbReference type="CDD" id="cd00090">
    <property type="entry name" value="HTH_ARSR"/>
    <property type="match status" value="1"/>
</dbReference>
<dbReference type="Gene3D" id="1.10.10.10">
    <property type="entry name" value="Winged helix-like DNA-binding domain superfamily/Winged helix DNA-binding domain"/>
    <property type="match status" value="1"/>
</dbReference>
<evidence type="ECO:0000313" key="2">
    <source>
        <dbReference type="EMBL" id="GAA4741686.1"/>
    </source>
</evidence>
<dbReference type="PANTHER" id="PTHR33164:SF57">
    <property type="entry name" value="MARR-FAMILY TRANSCRIPTIONAL REGULATOR"/>
    <property type="match status" value="1"/>
</dbReference>
<dbReference type="InterPro" id="IPR000835">
    <property type="entry name" value="HTH_MarR-typ"/>
</dbReference>
<dbReference type="InterPro" id="IPR036388">
    <property type="entry name" value="WH-like_DNA-bd_sf"/>
</dbReference>
<name>A0ABP8YYK1_9MICO</name>
<dbReference type="PROSITE" id="PS50995">
    <property type="entry name" value="HTH_MARR_2"/>
    <property type="match status" value="1"/>
</dbReference>
<dbReference type="InterPro" id="IPR039422">
    <property type="entry name" value="MarR/SlyA-like"/>
</dbReference>
<evidence type="ECO:0000313" key="3">
    <source>
        <dbReference type="Proteomes" id="UP001500121"/>
    </source>
</evidence>
<dbReference type="SUPFAM" id="SSF46785">
    <property type="entry name" value="Winged helix' DNA-binding domain"/>
    <property type="match status" value="1"/>
</dbReference>
<comment type="caution">
    <text evidence="2">The sequence shown here is derived from an EMBL/GenBank/DDBJ whole genome shotgun (WGS) entry which is preliminary data.</text>
</comment>